<protein>
    <submittedName>
        <fullName evidence="2">Dolichol-phosphate mannosyltransferase subunit 3</fullName>
    </submittedName>
</protein>
<sequence>MATQLVSFLAYFIPAFLIWLGFIKEWFPSLNGAFSHSTNLIILYSPFYIIGMLMLYAASTVAYGVITFNDVESERVALMEEVALARANLMEKKII</sequence>
<dbReference type="WBParaSite" id="RSKR_0001177200.1">
    <property type="protein sequence ID" value="RSKR_0001177200.1"/>
    <property type="gene ID" value="RSKR_0001177200"/>
</dbReference>
<reference evidence="2" key="1">
    <citation type="submission" date="2016-11" db="UniProtKB">
        <authorList>
            <consortium name="WormBaseParasite"/>
        </authorList>
    </citation>
    <scope>IDENTIFICATION</scope>
    <source>
        <strain evidence="2">KR3021</strain>
    </source>
</reference>
<accession>A0AC35UIA9</accession>
<name>A0AC35UIA9_9BILA</name>
<evidence type="ECO:0000313" key="1">
    <source>
        <dbReference type="Proteomes" id="UP000095286"/>
    </source>
</evidence>
<dbReference type="Proteomes" id="UP000095286">
    <property type="component" value="Unplaced"/>
</dbReference>
<proteinExistence type="predicted"/>
<evidence type="ECO:0000313" key="2">
    <source>
        <dbReference type="WBParaSite" id="RSKR_0001177200.1"/>
    </source>
</evidence>
<organism evidence="1 2">
    <name type="scientific">Rhabditophanes sp. KR3021</name>
    <dbReference type="NCBI Taxonomy" id="114890"/>
    <lineage>
        <taxon>Eukaryota</taxon>
        <taxon>Metazoa</taxon>
        <taxon>Ecdysozoa</taxon>
        <taxon>Nematoda</taxon>
        <taxon>Chromadorea</taxon>
        <taxon>Rhabditida</taxon>
        <taxon>Tylenchina</taxon>
        <taxon>Panagrolaimomorpha</taxon>
        <taxon>Strongyloidoidea</taxon>
        <taxon>Alloionematidae</taxon>
        <taxon>Rhabditophanes</taxon>
    </lineage>
</organism>